<evidence type="ECO:0000256" key="8">
    <source>
        <dbReference type="RuleBase" id="RU079119"/>
    </source>
</evidence>
<dbReference type="PANTHER" id="PTHR22883:SF324">
    <property type="entry name" value="S-ACYLTRANSFERASE"/>
    <property type="match status" value="1"/>
</dbReference>
<keyword evidence="4 8" id="KW-0812">Transmembrane</keyword>
<keyword evidence="3 8" id="KW-0808">Transferase</keyword>
<sequence length="485" mass="55215">MPFFAFSNDWFGLDLLGGSINLRWYERDNFAIRNKGKGRGMQGKLYSTSTRFRNHVSESNRRMVMMEHGHGNSLIRNYQLWRGNNVFWLGGRLIFGPDYRSILLTISLITVPVIFFAVFICKRLSAEVDLYLGHLILSIAVILCIYVITLLILTSSRDPGIVPRNLHPPEPEDDGGVLSPWTTGSQPGIAGVMPAPPLTKDIMINGIIVKVKYCNTCMLYRPPRCSHCSICNNCVERFDHHCPWVGQCIGKRNYRFFFMFVSSTTLLCLYVFTFCWVNLVKLTGARNCTIWRAFLHSPISALLIVYTFIGAWFVGGLTTFHLYLVCTNQTTYENFRYRYDGKSNPYNKGCVRNLIEVLFSRTPKSKLNLRGKIQDESVIFASSLSLDTSTVDSGDVAKTSFDLEIAGPADKRTGVMSEEFDDIHAQIENLGKLERCGTQPRHLDTSWEVRAKNGWEMKDDIEALSLEFGMEYGYSDRGRTSREFL</sequence>
<comment type="caution">
    <text evidence="10">The sequence shown here is derived from an EMBL/GenBank/DDBJ whole genome shotgun (WGS) entry which is preliminary data.</text>
</comment>
<reference evidence="10" key="1">
    <citation type="submission" date="2022-08" db="EMBL/GenBank/DDBJ databases">
        <authorList>
            <person name="Marques A."/>
        </authorList>
    </citation>
    <scope>NUCLEOTIDE SEQUENCE</scope>
    <source>
        <strain evidence="10">RhyPub2mFocal</strain>
        <tissue evidence="10">Leaves</tissue>
    </source>
</reference>
<evidence type="ECO:0000256" key="3">
    <source>
        <dbReference type="ARBA" id="ARBA00022679"/>
    </source>
</evidence>
<dbReference type="InterPro" id="IPR039859">
    <property type="entry name" value="PFA4/ZDH16/20/ERF2-like"/>
</dbReference>
<keyword evidence="7 8" id="KW-0012">Acyltransferase</keyword>
<dbReference type="InterPro" id="IPR001594">
    <property type="entry name" value="Palmitoyltrfase_DHHC"/>
</dbReference>
<evidence type="ECO:0000256" key="2">
    <source>
        <dbReference type="ARBA" id="ARBA00008574"/>
    </source>
</evidence>
<dbReference type="AlphaFoldDB" id="A0AAV8FVN2"/>
<dbReference type="EMBL" id="JAMFTS010000002">
    <property type="protein sequence ID" value="KAJ4794982.1"/>
    <property type="molecule type" value="Genomic_DNA"/>
</dbReference>
<evidence type="ECO:0000256" key="7">
    <source>
        <dbReference type="ARBA" id="ARBA00023315"/>
    </source>
</evidence>
<accession>A0AAV8FVN2</accession>
<dbReference type="GO" id="GO:0016020">
    <property type="term" value="C:membrane"/>
    <property type="evidence" value="ECO:0007669"/>
    <property type="project" value="UniProtKB-SubCell"/>
</dbReference>
<comment type="catalytic activity">
    <reaction evidence="8">
        <text>L-cysteinyl-[protein] + hexadecanoyl-CoA = S-hexadecanoyl-L-cysteinyl-[protein] + CoA</text>
        <dbReference type="Rhea" id="RHEA:36683"/>
        <dbReference type="Rhea" id="RHEA-COMP:10131"/>
        <dbReference type="Rhea" id="RHEA-COMP:11032"/>
        <dbReference type="ChEBI" id="CHEBI:29950"/>
        <dbReference type="ChEBI" id="CHEBI:57287"/>
        <dbReference type="ChEBI" id="CHEBI:57379"/>
        <dbReference type="ChEBI" id="CHEBI:74151"/>
        <dbReference type="EC" id="2.3.1.225"/>
    </reaction>
</comment>
<comment type="domain">
    <text evidence="8">The DHHC domain is required for palmitoyltransferase activity.</text>
</comment>
<keyword evidence="11" id="KW-1185">Reference proteome</keyword>
<dbReference type="Proteomes" id="UP001140206">
    <property type="component" value="Chromosome 2"/>
</dbReference>
<organism evidence="10 11">
    <name type="scientific">Rhynchospora pubera</name>
    <dbReference type="NCBI Taxonomy" id="906938"/>
    <lineage>
        <taxon>Eukaryota</taxon>
        <taxon>Viridiplantae</taxon>
        <taxon>Streptophyta</taxon>
        <taxon>Embryophyta</taxon>
        <taxon>Tracheophyta</taxon>
        <taxon>Spermatophyta</taxon>
        <taxon>Magnoliopsida</taxon>
        <taxon>Liliopsida</taxon>
        <taxon>Poales</taxon>
        <taxon>Cyperaceae</taxon>
        <taxon>Cyperoideae</taxon>
        <taxon>Rhynchosporeae</taxon>
        <taxon>Rhynchospora</taxon>
    </lineage>
</organism>
<dbReference type="PANTHER" id="PTHR22883">
    <property type="entry name" value="ZINC FINGER DHHC DOMAIN CONTAINING PROTEIN"/>
    <property type="match status" value="1"/>
</dbReference>
<dbReference type="PROSITE" id="PS50216">
    <property type="entry name" value="DHHC"/>
    <property type="match status" value="1"/>
</dbReference>
<evidence type="ECO:0000256" key="6">
    <source>
        <dbReference type="ARBA" id="ARBA00023136"/>
    </source>
</evidence>
<comment type="similarity">
    <text evidence="2 8">Belongs to the DHHC palmitoyltransferase family.</text>
</comment>
<name>A0AAV8FVN2_9POAL</name>
<dbReference type="GO" id="GO:0019706">
    <property type="term" value="F:protein-cysteine S-palmitoyltransferase activity"/>
    <property type="evidence" value="ECO:0007669"/>
    <property type="project" value="UniProtKB-EC"/>
</dbReference>
<feature type="transmembrane region" description="Helical" evidence="8">
    <location>
        <begin position="132"/>
        <end position="154"/>
    </location>
</feature>
<evidence type="ECO:0000256" key="4">
    <source>
        <dbReference type="ARBA" id="ARBA00022692"/>
    </source>
</evidence>
<feature type="domain" description="Palmitoyltransferase DHHC" evidence="9">
    <location>
        <begin position="212"/>
        <end position="336"/>
    </location>
</feature>
<dbReference type="GO" id="GO:0005783">
    <property type="term" value="C:endoplasmic reticulum"/>
    <property type="evidence" value="ECO:0007669"/>
    <property type="project" value="TreeGrafter"/>
</dbReference>
<gene>
    <name evidence="10" type="ORF">LUZ62_046228</name>
</gene>
<dbReference type="GO" id="GO:0005794">
    <property type="term" value="C:Golgi apparatus"/>
    <property type="evidence" value="ECO:0007669"/>
    <property type="project" value="TreeGrafter"/>
</dbReference>
<dbReference type="Pfam" id="PF01529">
    <property type="entry name" value="DHHC"/>
    <property type="match status" value="1"/>
</dbReference>
<feature type="transmembrane region" description="Helical" evidence="8">
    <location>
        <begin position="102"/>
        <end position="120"/>
    </location>
</feature>
<evidence type="ECO:0000313" key="10">
    <source>
        <dbReference type="EMBL" id="KAJ4794982.1"/>
    </source>
</evidence>
<evidence type="ECO:0000256" key="1">
    <source>
        <dbReference type="ARBA" id="ARBA00004141"/>
    </source>
</evidence>
<feature type="transmembrane region" description="Helical" evidence="8">
    <location>
        <begin position="299"/>
        <end position="326"/>
    </location>
</feature>
<keyword evidence="6 8" id="KW-0472">Membrane</keyword>
<dbReference type="EC" id="2.3.1.225" evidence="8"/>
<evidence type="ECO:0000256" key="5">
    <source>
        <dbReference type="ARBA" id="ARBA00022989"/>
    </source>
</evidence>
<protein>
    <recommendedName>
        <fullName evidence="8">S-acyltransferase</fullName>
        <ecNumber evidence="8">2.3.1.225</ecNumber>
    </recommendedName>
    <alternativeName>
        <fullName evidence="8">Palmitoyltransferase</fullName>
    </alternativeName>
</protein>
<keyword evidence="5 8" id="KW-1133">Transmembrane helix</keyword>
<proteinExistence type="inferred from homology"/>
<evidence type="ECO:0000313" key="11">
    <source>
        <dbReference type="Proteomes" id="UP001140206"/>
    </source>
</evidence>
<evidence type="ECO:0000259" key="9">
    <source>
        <dbReference type="Pfam" id="PF01529"/>
    </source>
</evidence>
<feature type="transmembrane region" description="Helical" evidence="8">
    <location>
        <begin position="256"/>
        <end position="279"/>
    </location>
</feature>
<dbReference type="GO" id="GO:0006612">
    <property type="term" value="P:protein targeting to membrane"/>
    <property type="evidence" value="ECO:0007669"/>
    <property type="project" value="TreeGrafter"/>
</dbReference>
<comment type="subcellular location">
    <subcellularLocation>
        <location evidence="1">Membrane</location>
        <topology evidence="1">Multi-pass membrane protein</topology>
    </subcellularLocation>
</comment>